<dbReference type="EMBL" id="OZ034832">
    <property type="protein sequence ID" value="CAL1689829.1"/>
    <property type="molecule type" value="Genomic_DNA"/>
</dbReference>
<evidence type="ECO:0000313" key="1">
    <source>
        <dbReference type="EMBL" id="CAL1689829.1"/>
    </source>
</evidence>
<reference evidence="1" key="1">
    <citation type="submission" date="2024-04" db="EMBL/GenBank/DDBJ databases">
        <authorList>
            <consortium name="Molecular Ecology Group"/>
        </authorList>
    </citation>
    <scope>NUCLEOTIDE SEQUENCE</scope>
</reference>
<proteinExistence type="predicted"/>
<accession>A0AAV2PA91</accession>
<name>A0AAV2PA91_9HYME</name>
<sequence length="96" mass="11217">MHQKCSGHIHRAIWRILRPLVPHFLADVAFFCGRCAKYAWQLNFERHDRDSLTNLFNFNTFRDAAIGSPIEGYIQDVTYPRGDVKQDRQQCACLYG</sequence>
<protein>
    <submittedName>
        <fullName evidence="1">Uncharacterized protein</fullName>
    </submittedName>
</protein>
<organism evidence="1 2">
    <name type="scientific">Lasius platythorax</name>
    <dbReference type="NCBI Taxonomy" id="488582"/>
    <lineage>
        <taxon>Eukaryota</taxon>
        <taxon>Metazoa</taxon>
        <taxon>Ecdysozoa</taxon>
        <taxon>Arthropoda</taxon>
        <taxon>Hexapoda</taxon>
        <taxon>Insecta</taxon>
        <taxon>Pterygota</taxon>
        <taxon>Neoptera</taxon>
        <taxon>Endopterygota</taxon>
        <taxon>Hymenoptera</taxon>
        <taxon>Apocrita</taxon>
        <taxon>Aculeata</taxon>
        <taxon>Formicoidea</taxon>
        <taxon>Formicidae</taxon>
        <taxon>Formicinae</taxon>
        <taxon>Lasius</taxon>
        <taxon>Lasius</taxon>
    </lineage>
</organism>
<dbReference type="Proteomes" id="UP001497644">
    <property type="component" value="Chromosome 9"/>
</dbReference>
<keyword evidence="2" id="KW-1185">Reference proteome</keyword>
<dbReference type="AlphaFoldDB" id="A0AAV2PA91"/>
<evidence type="ECO:0000313" key="2">
    <source>
        <dbReference type="Proteomes" id="UP001497644"/>
    </source>
</evidence>
<gene>
    <name evidence="1" type="ORF">LPLAT_LOCUS14665</name>
</gene>